<dbReference type="GO" id="GO:0005737">
    <property type="term" value="C:cytoplasm"/>
    <property type="evidence" value="ECO:0007669"/>
    <property type="project" value="TreeGrafter"/>
</dbReference>
<organism evidence="1 2">
    <name type="scientific">Flavobacterium caeni</name>
    <dbReference type="NCBI Taxonomy" id="490189"/>
    <lineage>
        <taxon>Bacteria</taxon>
        <taxon>Pseudomonadati</taxon>
        <taxon>Bacteroidota</taxon>
        <taxon>Flavobacteriia</taxon>
        <taxon>Flavobacteriales</taxon>
        <taxon>Flavobacteriaceae</taxon>
        <taxon>Flavobacterium</taxon>
    </lineage>
</organism>
<dbReference type="InterPro" id="IPR009091">
    <property type="entry name" value="RCC1/BLIP-II"/>
</dbReference>
<gene>
    <name evidence="1" type="ORF">SAMN02927903_01662</name>
</gene>
<dbReference type="STRING" id="490189.SAMN02927903_01662"/>
<dbReference type="SUPFAM" id="SSF50985">
    <property type="entry name" value="RCC1/BLIP-II"/>
    <property type="match status" value="2"/>
</dbReference>
<dbReference type="PANTHER" id="PTHR45982:SF1">
    <property type="entry name" value="REGULATOR OF CHROMOSOME CONDENSATION"/>
    <property type="match status" value="1"/>
</dbReference>
<name>A0A1G5GWM3_9FLAO</name>
<dbReference type="PROSITE" id="PS50012">
    <property type="entry name" value="RCC1_3"/>
    <property type="match status" value="2"/>
</dbReference>
<dbReference type="PANTHER" id="PTHR45982">
    <property type="entry name" value="REGULATOR OF CHROMOSOME CONDENSATION"/>
    <property type="match status" value="1"/>
</dbReference>
<evidence type="ECO:0000313" key="1">
    <source>
        <dbReference type="EMBL" id="SCY56015.1"/>
    </source>
</evidence>
<keyword evidence="2" id="KW-1185">Reference proteome</keyword>
<evidence type="ECO:0000313" key="2">
    <source>
        <dbReference type="Proteomes" id="UP000199354"/>
    </source>
</evidence>
<dbReference type="Proteomes" id="UP000199354">
    <property type="component" value="Unassembled WGS sequence"/>
</dbReference>
<dbReference type="Pfam" id="PF13540">
    <property type="entry name" value="RCC1_2"/>
    <property type="match status" value="1"/>
</dbReference>
<sequence length="353" mass="37621">MGNTMKVREISTSGSHTLAIQTDGTLWVWGNNSSGGFANGVKNGSQLSTPIQIGLDNDWKLVVAGSPSFAIKNNGTLWGWGQNNNGQLGIGNQTDTYVLTQIGTDSDWKTVDSGSNMTIAQKTDGTLWGWGSGTSLGMGTQFALDNQNVLTPFLISTDTDWKQFSANLHVLAVKNNGELWAWGNDLLDVFGNPGQLITHDRVRVGTDSDWSQVAVSQGMSMAIKSNGALYTWGSGQMGSLGRAGSGDTPGQVGTDSNWISIAAGYYSCLALKSDGSVWAWGLRANGGGANNLYDAAPVQPNTDTHWTKVAMGGGLCYVVKSDQALYGWGARYHLFGYANDRPADNPVPMHWPL</sequence>
<dbReference type="EMBL" id="FMVF01000007">
    <property type="protein sequence ID" value="SCY56015.1"/>
    <property type="molecule type" value="Genomic_DNA"/>
</dbReference>
<accession>A0A1G5GWM3</accession>
<proteinExistence type="predicted"/>
<dbReference type="AlphaFoldDB" id="A0A1G5GWM3"/>
<reference evidence="1 2" key="1">
    <citation type="submission" date="2016-10" db="EMBL/GenBank/DDBJ databases">
        <authorList>
            <person name="de Groot N.N."/>
        </authorList>
    </citation>
    <scope>NUCLEOTIDE SEQUENCE [LARGE SCALE GENOMIC DNA]</scope>
    <source>
        <strain evidence="1 2">CGMCC 1.7031</strain>
    </source>
</reference>
<dbReference type="GO" id="GO:0005085">
    <property type="term" value="F:guanyl-nucleotide exchange factor activity"/>
    <property type="evidence" value="ECO:0007669"/>
    <property type="project" value="TreeGrafter"/>
</dbReference>
<protein>
    <submittedName>
        <fullName evidence="1">Alpha-tubulin suppressor</fullName>
    </submittedName>
</protein>
<dbReference type="InterPro" id="IPR000408">
    <property type="entry name" value="Reg_chr_condens"/>
</dbReference>
<dbReference type="Gene3D" id="2.130.10.30">
    <property type="entry name" value="Regulator of chromosome condensation 1/beta-lactamase-inhibitor protein II"/>
    <property type="match status" value="2"/>
</dbReference>
<dbReference type="InterPro" id="IPR051553">
    <property type="entry name" value="Ran_GTPase-activating"/>
</dbReference>
<dbReference type="Pfam" id="PF00415">
    <property type="entry name" value="RCC1"/>
    <property type="match status" value="2"/>
</dbReference>
<dbReference type="PRINTS" id="PR00633">
    <property type="entry name" value="RCCNDNSATION"/>
</dbReference>